<accession>A0A7J8TNE8</accession>
<comment type="caution">
    <text evidence="1">The sequence shown here is derived from an EMBL/GenBank/DDBJ whole genome shotgun (WGS) entry which is preliminary data.</text>
</comment>
<dbReference type="OrthoDB" id="1738629at2759"/>
<evidence type="ECO:0000313" key="1">
    <source>
        <dbReference type="EMBL" id="MBA0639660.1"/>
    </source>
</evidence>
<name>A0A7J8TNE8_9ROSI</name>
<reference evidence="1 2" key="1">
    <citation type="journal article" date="2019" name="Genome Biol. Evol.">
        <title>Insights into the evolution of the New World diploid cottons (Gossypium, subgenus Houzingenia) based on genome sequencing.</title>
        <authorList>
            <person name="Grover C.E."/>
            <person name="Arick M.A. 2nd"/>
            <person name="Thrash A."/>
            <person name="Conover J.L."/>
            <person name="Sanders W.S."/>
            <person name="Peterson D.G."/>
            <person name="Frelichowski J.E."/>
            <person name="Scheffler J.A."/>
            <person name="Scheffler B.E."/>
            <person name="Wendel J.F."/>
        </authorList>
    </citation>
    <scope>NUCLEOTIDE SEQUENCE [LARGE SCALE GENOMIC DNA]</scope>
    <source>
        <strain evidence="1">57</strain>
        <tissue evidence="1">Leaf</tissue>
    </source>
</reference>
<organism evidence="1 2">
    <name type="scientific">Gossypium klotzschianum</name>
    <dbReference type="NCBI Taxonomy" id="34286"/>
    <lineage>
        <taxon>Eukaryota</taxon>
        <taxon>Viridiplantae</taxon>
        <taxon>Streptophyta</taxon>
        <taxon>Embryophyta</taxon>
        <taxon>Tracheophyta</taxon>
        <taxon>Spermatophyta</taxon>
        <taxon>Magnoliopsida</taxon>
        <taxon>eudicotyledons</taxon>
        <taxon>Gunneridae</taxon>
        <taxon>Pentapetalae</taxon>
        <taxon>rosids</taxon>
        <taxon>malvids</taxon>
        <taxon>Malvales</taxon>
        <taxon>Malvaceae</taxon>
        <taxon>Malvoideae</taxon>
        <taxon>Gossypium</taxon>
    </lineage>
</organism>
<sequence length="97" mass="11315">MKESLISRLPMLDGSNYAYWKACMMVFIKFMDEKYNDKLVHKVPKSLQERFSVNVTTINEAKDINTMRIDELISDDDLASKKNKDDEHLSNYVAFTS</sequence>
<evidence type="ECO:0008006" key="3">
    <source>
        <dbReference type="Google" id="ProtNLM"/>
    </source>
</evidence>
<protein>
    <recommendedName>
        <fullName evidence="3">DUF4219 domain-containing protein</fullName>
    </recommendedName>
</protein>
<dbReference type="EMBL" id="JABFAB010000001">
    <property type="protein sequence ID" value="MBA0639660.1"/>
    <property type="molecule type" value="Genomic_DNA"/>
</dbReference>
<evidence type="ECO:0000313" key="2">
    <source>
        <dbReference type="Proteomes" id="UP000593573"/>
    </source>
</evidence>
<dbReference type="Proteomes" id="UP000593573">
    <property type="component" value="Unassembled WGS sequence"/>
</dbReference>
<dbReference type="AlphaFoldDB" id="A0A7J8TNE8"/>
<proteinExistence type="predicted"/>
<gene>
    <name evidence="1" type="ORF">Goklo_022683</name>
</gene>
<keyword evidence="2" id="KW-1185">Reference proteome</keyword>